<dbReference type="InterPro" id="IPR035439">
    <property type="entry name" value="UPF0145_dom_sf"/>
</dbReference>
<evidence type="ECO:0000313" key="4">
    <source>
        <dbReference type="Proteomes" id="UP001501459"/>
    </source>
</evidence>
<dbReference type="Gene3D" id="3.30.110.70">
    <property type="entry name" value="Hypothetical protein apc22750. Chain B"/>
    <property type="match status" value="1"/>
</dbReference>
<sequence length="106" mass="11523">MILVNTETVPGSDITEVHGMVRGNIVQAKNVGKDLVAGFRNVVGGEMKEYTEMLTESRQKATQRMVQEAEKLEADAVVNVRFVTSQVASGAAELLVYGTAVNIQKR</sequence>
<dbReference type="SUPFAM" id="SSF117782">
    <property type="entry name" value="YbjQ-like"/>
    <property type="match status" value="1"/>
</dbReference>
<name>A0ABP3IZA2_9BACI</name>
<dbReference type="HAMAP" id="MF_00338">
    <property type="entry name" value="UPF0145"/>
    <property type="match status" value="1"/>
</dbReference>
<accession>A0ABP3IZA2</accession>
<dbReference type="PANTHER" id="PTHR34068:SF2">
    <property type="entry name" value="UPF0145 PROTEIN SCO3412"/>
    <property type="match status" value="1"/>
</dbReference>
<comment type="similarity">
    <text evidence="1 2">Belongs to the UPF0145 family.</text>
</comment>
<dbReference type="PANTHER" id="PTHR34068">
    <property type="entry name" value="UPF0145 PROTEIN YBJQ"/>
    <property type="match status" value="1"/>
</dbReference>
<protein>
    <recommendedName>
        <fullName evidence="2">UPF0145 protein GCM10008983_03890</fullName>
    </recommendedName>
</protein>
<dbReference type="EMBL" id="BAAADM010000008">
    <property type="protein sequence ID" value="GAA0430688.1"/>
    <property type="molecule type" value="Genomic_DNA"/>
</dbReference>
<gene>
    <name evidence="3" type="ORF">GCM10008983_03890</name>
</gene>
<reference evidence="4" key="1">
    <citation type="journal article" date="2019" name="Int. J. Syst. Evol. Microbiol.">
        <title>The Global Catalogue of Microorganisms (GCM) 10K type strain sequencing project: providing services to taxonomists for standard genome sequencing and annotation.</title>
        <authorList>
            <consortium name="The Broad Institute Genomics Platform"/>
            <consortium name="The Broad Institute Genome Sequencing Center for Infectious Disease"/>
            <person name="Wu L."/>
            <person name="Ma J."/>
        </authorList>
    </citation>
    <scope>NUCLEOTIDE SEQUENCE [LARGE SCALE GENOMIC DNA]</scope>
    <source>
        <strain evidence="4">JCM 12149</strain>
    </source>
</reference>
<organism evidence="3 4">
    <name type="scientific">Lentibacillus halophilus</name>
    <dbReference type="NCBI Taxonomy" id="295065"/>
    <lineage>
        <taxon>Bacteria</taxon>
        <taxon>Bacillati</taxon>
        <taxon>Bacillota</taxon>
        <taxon>Bacilli</taxon>
        <taxon>Bacillales</taxon>
        <taxon>Bacillaceae</taxon>
        <taxon>Lentibacillus</taxon>
    </lineage>
</organism>
<dbReference type="Proteomes" id="UP001501459">
    <property type="component" value="Unassembled WGS sequence"/>
</dbReference>
<dbReference type="Pfam" id="PF01906">
    <property type="entry name" value="YbjQ_1"/>
    <property type="match status" value="1"/>
</dbReference>
<keyword evidence="4" id="KW-1185">Reference proteome</keyword>
<dbReference type="InterPro" id="IPR002765">
    <property type="entry name" value="UPF0145_YbjQ-like"/>
</dbReference>
<evidence type="ECO:0000256" key="2">
    <source>
        <dbReference type="HAMAP-Rule" id="MF_00338"/>
    </source>
</evidence>
<comment type="caution">
    <text evidence="3">The sequence shown here is derived from an EMBL/GenBank/DDBJ whole genome shotgun (WGS) entry which is preliminary data.</text>
</comment>
<evidence type="ECO:0000256" key="1">
    <source>
        <dbReference type="ARBA" id="ARBA00010751"/>
    </source>
</evidence>
<proteinExistence type="inferred from homology"/>
<dbReference type="RefSeq" id="WP_343750815.1">
    <property type="nucleotide sequence ID" value="NZ_BAAADM010000008.1"/>
</dbReference>
<evidence type="ECO:0000313" key="3">
    <source>
        <dbReference type="EMBL" id="GAA0430688.1"/>
    </source>
</evidence>